<gene>
    <name evidence="9" type="ORF">NRE15_06435</name>
</gene>
<dbReference type="InterPro" id="IPR035906">
    <property type="entry name" value="MetI-like_sf"/>
</dbReference>
<dbReference type="InterPro" id="IPR051393">
    <property type="entry name" value="ABC_transporter_permease"/>
</dbReference>
<dbReference type="Pfam" id="PF00528">
    <property type="entry name" value="BPD_transp_1"/>
    <property type="match status" value="1"/>
</dbReference>
<evidence type="ECO:0000256" key="1">
    <source>
        <dbReference type="ARBA" id="ARBA00004651"/>
    </source>
</evidence>
<evidence type="ECO:0000259" key="8">
    <source>
        <dbReference type="PROSITE" id="PS50928"/>
    </source>
</evidence>
<feature type="transmembrane region" description="Helical" evidence="7">
    <location>
        <begin position="286"/>
        <end position="305"/>
    </location>
</feature>
<comment type="subcellular location">
    <subcellularLocation>
        <location evidence="1 7">Cell membrane</location>
        <topology evidence="1 7">Multi-pass membrane protein</topology>
    </subcellularLocation>
</comment>
<dbReference type="SUPFAM" id="SSF160964">
    <property type="entry name" value="MalF N-terminal region-like"/>
    <property type="match status" value="1"/>
</dbReference>
<evidence type="ECO:0000256" key="4">
    <source>
        <dbReference type="ARBA" id="ARBA00022692"/>
    </source>
</evidence>
<feature type="transmembrane region" description="Helical" evidence="7">
    <location>
        <begin position="172"/>
        <end position="195"/>
    </location>
</feature>
<proteinExistence type="inferred from homology"/>
<reference evidence="9 10" key="1">
    <citation type="submission" date="2022-08" db="EMBL/GenBank/DDBJ databases">
        <title>Aerococcaceae sp. nov isolated from spoiled eye mask.</title>
        <authorList>
            <person name="Zhou G."/>
            <person name="Xie X.-B."/>
            <person name="Shi Q.-S."/>
            <person name="Wang Y.-S."/>
            <person name="Wen X."/>
            <person name="Peng H."/>
            <person name="Yang X.-J."/>
            <person name="Tao H.-B."/>
            <person name="Huang X.-M."/>
        </authorList>
    </citation>
    <scope>NUCLEOTIDE SEQUENCE [LARGE SCALE GENOMIC DNA]</scope>
    <source>
        <strain evidence="10">DM20194951</strain>
    </source>
</reference>
<feature type="transmembrane region" description="Helical" evidence="7">
    <location>
        <begin position="132"/>
        <end position="152"/>
    </location>
</feature>
<dbReference type="PANTHER" id="PTHR30193">
    <property type="entry name" value="ABC TRANSPORTER PERMEASE PROTEIN"/>
    <property type="match status" value="1"/>
</dbReference>
<dbReference type="Gene3D" id="1.10.3720.10">
    <property type="entry name" value="MetI-like"/>
    <property type="match status" value="1"/>
</dbReference>
<evidence type="ECO:0000256" key="2">
    <source>
        <dbReference type="ARBA" id="ARBA00022448"/>
    </source>
</evidence>
<dbReference type="Proteomes" id="UP001315967">
    <property type="component" value="Chromosome"/>
</dbReference>
<sequence length="313" mass="35654">MENNLKKDDKFQSKKTFTEKIKNGFEKSTPYLYISPFYILFIMFSLFPLIFSVVLALGKWDGIGEITYVGLANFRRLVQDLNFWRSLKNTIIIWFLGTFPMLFLSLIYAFLINQKFVKFKNALRTILFLPNVTSVVAITILFGIIFANFGGLANGLLEFFGFDSINWLQSPFWVRIIIALINIWMYMGYNMIIYLTGIINIPDELYEAASLDGASSWQMFRNITIPQLKPIIFFTVIMSTIGGLQVFTEAQVLVPTGATPEGGAVTVMYYMYQNAFTNNQYGYGSAIAWAMALVIVIISAINSYLTSRMEGNK</sequence>
<dbReference type="RefSeq" id="WP_313794768.1">
    <property type="nucleotide sequence ID" value="NZ_CP102453.1"/>
</dbReference>
<dbReference type="CDD" id="cd06261">
    <property type="entry name" value="TM_PBP2"/>
    <property type="match status" value="1"/>
</dbReference>
<dbReference type="InterPro" id="IPR000515">
    <property type="entry name" value="MetI-like"/>
</dbReference>
<keyword evidence="3" id="KW-1003">Cell membrane</keyword>
<feature type="transmembrane region" description="Helical" evidence="7">
    <location>
        <begin position="37"/>
        <end position="58"/>
    </location>
</feature>
<accession>A0ABY5P955</accession>
<feature type="transmembrane region" description="Helical" evidence="7">
    <location>
        <begin position="91"/>
        <end position="111"/>
    </location>
</feature>
<evidence type="ECO:0000313" key="9">
    <source>
        <dbReference type="EMBL" id="UUX35277.1"/>
    </source>
</evidence>
<keyword evidence="4 7" id="KW-0812">Transmembrane</keyword>
<dbReference type="SUPFAM" id="SSF161098">
    <property type="entry name" value="MetI-like"/>
    <property type="match status" value="1"/>
</dbReference>
<keyword evidence="10" id="KW-1185">Reference proteome</keyword>
<keyword evidence="6 7" id="KW-0472">Membrane</keyword>
<keyword evidence="2 7" id="KW-0813">Transport</keyword>
<dbReference type="PANTHER" id="PTHR30193:SF37">
    <property type="entry name" value="INNER MEMBRANE ABC TRANSPORTER PERMEASE PROTEIN YCJO"/>
    <property type="match status" value="1"/>
</dbReference>
<feature type="domain" description="ABC transmembrane type-1" evidence="8">
    <location>
        <begin position="87"/>
        <end position="306"/>
    </location>
</feature>
<organism evidence="9 10">
    <name type="scientific">Fundicoccus culcitae</name>
    <dbReference type="NCBI Taxonomy" id="2969821"/>
    <lineage>
        <taxon>Bacteria</taxon>
        <taxon>Bacillati</taxon>
        <taxon>Bacillota</taxon>
        <taxon>Bacilli</taxon>
        <taxon>Lactobacillales</taxon>
        <taxon>Aerococcaceae</taxon>
        <taxon>Fundicoccus</taxon>
    </lineage>
</organism>
<comment type="similarity">
    <text evidence="7">Belongs to the binding-protein-dependent transport system permease family.</text>
</comment>
<feature type="transmembrane region" description="Helical" evidence="7">
    <location>
        <begin position="228"/>
        <end position="247"/>
    </location>
</feature>
<evidence type="ECO:0000256" key="5">
    <source>
        <dbReference type="ARBA" id="ARBA00022989"/>
    </source>
</evidence>
<name>A0ABY5P955_9LACT</name>
<evidence type="ECO:0000256" key="6">
    <source>
        <dbReference type="ARBA" id="ARBA00023136"/>
    </source>
</evidence>
<evidence type="ECO:0000313" key="10">
    <source>
        <dbReference type="Proteomes" id="UP001315967"/>
    </source>
</evidence>
<evidence type="ECO:0000256" key="7">
    <source>
        <dbReference type="RuleBase" id="RU363032"/>
    </source>
</evidence>
<evidence type="ECO:0000256" key="3">
    <source>
        <dbReference type="ARBA" id="ARBA00022475"/>
    </source>
</evidence>
<dbReference type="PROSITE" id="PS50928">
    <property type="entry name" value="ABC_TM1"/>
    <property type="match status" value="1"/>
</dbReference>
<dbReference type="EMBL" id="CP102453">
    <property type="protein sequence ID" value="UUX35277.1"/>
    <property type="molecule type" value="Genomic_DNA"/>
</dbReference>
<protein>
    <submittedName>
        <fullName evidence="9">Sugar ABC transporter permease</fullName>
    </submittedName>
</protein>
<keyword evidence="5 7" id="KW-1133">Transmembrane helix</keyword>